<dbReference type="InterPro" id="IPR001387">
    <property type="entry name" value="Cro/C1-type_HTH"/>
</dbReference>
<gene>
    <name evidence="3" type="ORF">GCM10010185_72060</name>
</gene>
<dbReference type="CDD" id="cd00093">
    <property type="entry name" value="HTH_XRE"/>
    <property type="match status" value="1"/>
</dbReference>
<reference evidence="3" key="1">
    <citation type="journal article" date="2014" name="Int. J. Syst. Evol. Microbiol.">
        <title>Complete genome sequence of Corynebacterium casei LMG S-19264T (=DSM 44701T), isolated from a smear-ripened cheese.</title>
        <authorList>
            <consortium name="US DOE Joint Genome Institute (JGI-PGF)"/>
            <person name="Walter F."/>
            <person name="Albersmeier A."/>
            <person name="Kalinowski J."/>
            <person name="Ruckert C."/>
        </authorList>
    </citation>
    <scope>NUCLEOTIDE SEQUENCE</scope>
    <source>
        <strain evidence="3">JCM 3313</strain>
    </source>
</reference>
<accession>A0A918AV14</accession>
<dbReference type="AlphaFoldDB" id="A0A918AV14"/>
<dbReference type="EMBL" id="BMRG01000046">
    <property type="protein sequence ID" value="GGP88263.1"/>
    <property type="molecule type" value="Genomic_DNA"/>
</dbReference>
<dbReference type="InterPro" id="IPR010982">
    <property type="entry name" value="Lambda_DNA-bd_dom_sf"/>
</dbReference>
<dbReference type="GO" id="GO:0003677">
    <property type="term" value="F:DNA binding"/>
    <property type="evidence" value="ECO:0007669"/>
    <property type="project" value="InterPro"/>
</dbReference>
<sequence>MLSHPRHAPGDVVRIARTALHWSQAELGRRCGYSASQVSRWETGKLPLRDVELLRTLAEVLTLPPAAFGLVPADTAESGFRPVAPQGPRVGGGTTLSAEEDDPVRRRAFLRLAGLAGSSLTWPGTATAGSATDVDPARVLADRLGDVLLGPDATIAPVELAVLRESLATARREFAACRYLPLADRLPALLNAAAAQAEDTTDPAAQRTLAEFYNLATRALFKLEASGLEWIAADRALRAARAGEDGLTLAESQRLVASVARRAGHHDRALALTLAAADHLDVAGRTPPPQHLAMRANLYCSAGYAVALAGDRDRAGDLFADAAASTARLTTDPRRHRAAVANLVSHRVSAAYLLGDAGTALAHAHSLPLTAIPTAERRARLLVDTAMAYAQWDKPEHAYRTLLTAERVAPGEVHTRNAVRRLVGDLMNSPRQAAMPGLLAFASRVHAVT</sequence>
<evidence type="ECO:0000256" key="1">
    <source>
        <dbReference type="SAM" id="MobiDB-lite"/>
    </source>
</evidence>
<dbReference type="SUPFAM" id="SSF47413">
    <property type="entry name" value="lambda repressor-like DNA-binding domains"/>
    <property type="match status" value="1"/>
</dbReference>
<name>A0A918AV14_9PSEU</name>
<evidence type="ECO:0000313" key="4">
    <source>
        <dbReference type="Proteomes" id="UP000639606"/>
    </source>
</evidence>
<reference evidence="3" key="2">
    <citation type="submission" date="2020-09" db="EMBL/GenBank/DDBJ databases">
        <authorList>
            <person name="Sun Q."/>
            <person name="Ohkuma M."/>
        </authorList>
    </citation>
    <scope>NUCLEOTIDE SEQUENCE</scope>
    <source>
        <strain evidence="3">JCM 3313</strain>
    </source>
</reference>
<evidence type="ECO:0000313" key="3">
    <source>
        <dbReference type="EMBL" id="GGP88263.1"/>
    </source>
</evidence>
<organism evidence="3 4">
    <name type="scientific">Saccharothrix coeruleofusca</name>
    <dbReference type="NCBI Taxonomy" id="33919"/>
    <lineage>
        <taxon>Bacteria</taxon>
        <taxon>Bacillati</taxon>
        <taxon>Actinomycetota</taxon>
        <taxon>Actinomycetes</taxon>
        <taxon>Pseudonocardiales</taxon>
        <taxon>Pseudonocardiaceae</taxon>
        <taxon>Saccharothrix</taxon>
    </lineage>
</organism>
<dbReference type="SMART" id="SM00530">
    <property type="entry name" value="HTH_XRE"/>
    <property type="match status" value="1"/>
</dbReference>
<evidence type="ECO:0000259" key="2">
    <source>
        <dbReference type="PROSITE" id="PS50943"/>
    </source>
</evidence>
<dbReference type="Pfam" id="PF13560">
    <property type="entry name" value="HTH_31"/>
    <property type="match status" value="1"/>
</dbReference>
<comment type="caution">
    <text evidence="3">The sequence shown here is derived from an EMBL/GenBank/DDBJ whole genome shotgun (WGS) entry which is preliminary data.</text>
</comment>
<proteinExistence type="predicted"/>
<dbReference type="Gene3D" id="1.10.260.40">
    <property type="entry name" value="lambda repressor-like DNA-binding domains"/>
    <property type="match status" value="1"/>
</dbReference>
<dbReference type="PROSITE" id="PS50943">
    <property type="entry name" value="HTH_CROC1"/>
    <property type="match status" value="1"/>
</dbReference>
<feature type="domain" description="HTH cro/C1-type" evidence="2">
    <location>
        <begin position="13"/>
        <end position="68"/>
    </location>
</feature>
<keyword evidence="4" id="KW-1185">Reference proteome</keyword>
<dbReference type="Proteomes" id="UP000639606">
    <property type="component" value="Unassembled WGS sequence"/>
</dbReference>
<feature type="region of interest" description="Disordered" evidence="1">
    <location>
        <begin position="79"/>
        <end position="98"/>
    </location>
</feature>
<protein>
    <recommendedName>
        <fullName evidence="2">HTH cro/C1-type domain-containing protein</fullName>
    </recommendedName>
</protein>